<name>A0A0A2T7G6_9GAMM</name>
<dbReference type="Proteomes" id="UP000054422">
    <property type="component" value="Unassembled WGS sequence"/>
</dbReference>
<gene>
    <name evidence="1" type="ORF">EP47_10885</name>
</gene>
<reference evidence="1 2" key="1">
    <citation type="submission" date="2014-05" db="EMBL/GenBank/DDBJ databases">
        <authorList>
            <person name="Rizzardi K."/>
            <person name="Winiecka-Krusnell J."/>
            <person name="Ramliden M."/>
            <person name="Alm E."/>
            <person name="Andersson S."/>
            <person name="Byfors S."/>
        </authorList>
    </citation>
    <scope>NUCLEOTIDE SEQUENCE [LARGE SCALE GENOMIC DNA]</scope>
    <source>
        <strain evidence="1 2">LEGN</strain>
    </source>
</reference>
<proteinExistence type="predicted"/>
<sequence>MSRFNFFETNQAFDENNFEEKLYKAIHLIKQNQSFVAKIVVQALDSNQVTVGSFFQLTPDHYMRMKNDMKKEHNITLPQTFPPTTSAVRKIEQELEGIIYDNRYIYIHSKKSVEEIASTLIHEICHFLNSELYDKEKESENSKQVSYKDEVRAFTAEKMFEKNGGCLLRSDIRKVHNTVSRLYPEFTDPENPISGYIYSHFEKPLTR</sequence>
<comment type="caution">
    <text evidence="1">The sequence shown here is derived from an EMBL/GenBank/DDBJ whole genome shotgun (WGS) entry which is preliminary data.</text>
</comment>
<evidence type="ECO:0000313" key="1">
    <source>
        <dbReference type="EMBL" id="KGP63358.1"/>
    </source>
</evidence>
<evidence type="ECO:0000313" key="2">
    <source>
        <dbReference type="Proteomes" id="UP000054422"/>
    </source>
</evidence>
<dbReference type="STRING" id="1498499.EP47_10885"/>
<dbReference type="AlphaFoldDB" id="A0A0A2T7G6"/>
<organism evidence="1 2">
    <name type="scientific">Legionella norrlandica</name>
    <dbReference type="NCBI Taxonomy" id="1498499"/>
    <lineage>
        <taxon>Bacteria</taxon>
        <taxon>Pseudomonadati</taxon>
        <taxon>Pseudomonadota</taxon>
        <taxon>Gammaproteobacteria</taxon>
        <taxon>Legionellales</taxon>
        <taxon>Legionellaceae</taxon>
        <taxon>Legionella</taxon>
    </lineage>
</organism>
<protein>
    <submittedName>
        <fullName evidence="1">Uncharacterized protein</fullName>
    </submittedName>
</protein>
<accession>A0A0A2T7G6</accession>
<dbReference type="RefSeq" id="WP_035889102.1">
    <property type="nucleotide sequence ID" value="NZ_JNCF01000019.1"/>
</dbReference>
<keyword evidence="2" id="KW-1185">Reference proteome</keyword>
<dbReference type="EMBL" id="JNCF01000019">
    <property type="protein sequence ID" value="KGP63358.1"/>
    <property type="molecule type" value="Genomic_DNA"/>
</dbReference>